<feature type="region of interest" description="Disordered" evidence="1">
    <location>
        <begin position="404"/>
        <end position="425"/>
    </location>
</feature>
<dbReference type="InterPro" id="IPR021109">
    <property type="entry name" value="Peptidase_aspartic_dom_sf"/>
</dbReference>
<sequence>MDELLNVLEDTAALLNKTQINLKKCPKARLTRGYVEARIKCIEEYWTTFKQTHLQLVKITPKEQRQELPYFQNEDYFVFEDLYLVLLADLKDLLQSFTQAAAPSTLTSSPNNSKIIADTENLVRLPRIELPKFTGNYEDWPTFQDLFTSLVDKNPALSDVQKLHYLKSTVSCEAETLLKPIQVTENNYKKAWNILKSRYGNKRLIINSVLKKLFNQKKISSQSANQLKNLLDVTTDCLNNLENLNIPTTSWDPIIIFLVIQKLDPESHKEWEQTAYSKSEDELPTWENLKDFLQSRYRTLELVLSVSGTCSSRDKPVRERSHLVTATATTSQPNERTCVLCKEKHTLCHCKNFTKLQPKERADYVKTNNLCFNCLVPGHSAYQCKLQMSCRLCRRRHHTLLHRHQDSAQTEERNQPSASHHGVEEKEEVINSMMASHHSTKQSTALLATAMVLARNEHNQTVVLRALVDQGSQTSFLSEKAAQMLKLTRQLARGSIIGVGSTRTNVDHVVQLKIGSRWNPSFEINIQAYVMSKELTTKIPSKAVTVTHWPHLEGLNLADPNYFQPGSIDLLLGVKEYAQIVQPTLIKGPPGSPCTQETNLGWILFGEIDNNRENESFLVLHHQVHIDHMLKSLWEIDNDKKRILTKEEKLCETIYESTHTRNSEGRYLVRLPFNTNNPISIEGNTKEIARKRLLQLERRFKKETKLKEDYSKVMQEYIKANYMEEIPKNEINERKSVYLPHHAVVHADRETSKTRVVFDASAKGSNCFSLNDELLVGPQLQEDLRNILMRSRLHRVCYASDIQKMYLQILLYEEDADRYQRLLWRENDSDPIKEYRMLRVTFGTAAAPHLAVRTLHQVADDEGRNHPMAFRIIKEDFYMDDLMSGESSAPEAIKRAQEVDNILQKGGFVLSKWSSNSAEFLKSIEPNKRTSRAQLDFKLDGNVQALGLIWNLGTDQFQYKVNLPARSSSITKRGILSDIQRLFDPLGWIAPSLILAKILIQRLWLEPIGWDDEINQSLLHDWLTIREDFEHVKEIGIPRWLNTVSTQMENIEVHGFSDASMKAYAAVAYIRVKREDGSVFTNLLAARTRVAPLRTVSLPRLELCGALLLARLLKQIKNAMRIPTSNIYAWTDSSIVLAWLSGDSHRWKTFVANRVVEIVENVNTHRWFHVASEEDPADIGSRGMLLADFKQKELWWTGPKWLCKKEIIYSKPGITETELEMKPVKLNTYHNAEELKPLTAQFEDFDTLPELLKTIIYCKRFLRYKSNLSTSKEITTQEFEEALITCIKLVQQEFKEEIDRLRDKKQVRKKSKLRSLNPYLDENHILRVGGRLKHTNLPDDRKHPIILGNKNTLVHLVVADAHIKTLHGGVQLMLCYLRSKYWILRAKSITKKHEYINV</sequence>
<dbReference type="Gene3D" id="2.40.70.10">
    <property type="entry name" value="Acid Proteases"/>
    <property type="match status" value="1"/>
</dbReference>
<organism evidence="2 3">
    <name type="scientific">Bombyx mori</name>
    <name type="common">Silk moth</name>
    <dbReference type="NCBI Taxonomy" id="7091"/>
    <lineage>
        <taxon>Eukaryota</taxon>
        <taxon>Metazoa</taxon>
        <taxon>Ecdysozoa</taxon>
        <taxon>Arthropoda</taxon>
        <taxon>Hexapoda</taxon>
        <taxon>Insecta</taxon>
        <taxon>Pterygota</taxon>
        <taxon>Neoptera</taxon>
        <taxon>Endopterygota</taxon>
        <taxon>Lepidoptera</taxon>
        <taxon>Glossata</taxon>
        <taxon>Ditrysia</taxon>
        <taxon>Bombycoidea</taxon>
        <taxon>Bombycidae</taxon>
        <taxon>Bombycinae</taxon>
        <taxon>Bombyx</taxon>
    </lineage>
</organism>
<dbReference type="GeneID" id="101743890"/>
<dbReference type="SUPFAM" id="SSF56672">
    <property type="entry name" value="DNA/RNA polymerases"/>
    <property type="match status" value="1"/>
</dbReference>
<protein>
    <recommendedName>
        <fullName evidence="4">Peptidase aspartic putative domain-containing protein</fullName>
    </recommendedName>
</protein>
<dbReference type="Pfam" id="PF03564">
    <property type="entry name" value="DUF1759"/>
    <property type="match status" value="1"/>
</dbReference>
<dbReference type="RefSeq" id="XP_062528459.1">
    <property type="nucleotide sequence ID" value="XM_062672475.1"/>
</dbReference>
<feature type="compositionally biased region" description="Basic and acidic residues" evidence="1">
    <location>
        <begin position="404"/>
        <end position="414"/>
    </location>
</feature>
<keyword evidence="3" id="KW-1185">Reference proteome</keyword>
<dbReference type="InterPro" id="IPR043502">
    <property type="entry name" value="DNA/RNA_pol_sf"/>
</dbReference>
<dbReference type="PANTHER" id="PTHR47331:SF1">
    <property type="entry name" value="GAG-LIKE PROTEIN"/>
    <property type="match status" value="1"/>
</dbReference>
<dbReference type="EnsemblMetazoa" id="XM_038016116.1">
    <property type="protein sequence ID" value="XP_037872044.1"/>
    <property type="gene ID" value="LOC119629622"/>
</dbReference>
<dbReference type="Proteomes" id="UP000005204">
    <property type="component" value="Unassembled WGS sequence"/>
</dbReference>
<name>A0A8R2M3Y1_BOMMO</name>
<dbReference type="GO" id="GO:0071897">
    <property type="term" value="P:DNA biosynthetic process"/>
    <property type="evidence" value="ECO:0007669"/>
    <property type="project" value="UniProtKB-ARBA"/>
</dbReference>
<evidence type="ECO:0000313" key="3">
    <source>
        <dbReference type="Proteomes" id="UP000005204"/>
    </source>
</evidence>
<evidence type="ECO:0000313" key="2">
    <source>
        <dbReference type="EnsemblMetazoa" id="XP_037872044.1"/>
    </source>
</evidence>
<accession>A0A8R2M3Y1</accession>
<dbReference type="InterPro" id="IPR008042">
    <property type="entry name" value="Retrotrans_Pao"/>
</dbReference>
<reference evidence="2" key="2">
    <citation type="submission" date="2022-06" db="UniProtKB">
        <authorList>
            <consortium name="EnsemblMetazoa"/>
        </authorList>
    </citation>
    <scope>IDENTIFICATION</scope>
    <source>
        <strain evidence="2">p50T (Dazao)</strain>
    </source>
</reference>
<reference evidence="3" key="1">
    <citation type="journal article" date="2008" name="Insect Biochem. Mol. Biol.">
        <title>The genome of a lepidopteran model insect, the silkworm Bombyx mori.</title>
        <authorList>
            <consortium name="International Silkworm Genome Consortium"/>
        </authorList>
    </citation>
    <scope>NUCLEOTIDE SEQUENCE [LARGE SCALE GENOMIC DNA]</scope>
    <source>
        <strain evidence="3">p50T</strain>
    </source>
</reference>
<dbReference type="PANTHER" id="PTHR47331">
    <property type="entry name" value="PHD-TYPE DOMAIN-CONTAINING PROTEIN"/>
    <property type="match status" value="1"/>
</dbReference>
<dbReference type="CDD" id="cd01644">
    <property type="entry name" value="RT_pepA17"/>
    <property type="match status" value="1"/>
</dbReference>
<dbReference type="Pfam" id="PF05380">
    <property type="entry name" value="Peptidase_A17"/>
    <property type="match status" value="1"/>
</dbReference>
<dbReference type="InterPro" id="IPR005312">
    <property type="entry name" value="DUF1759"/>
</dbReference>
<evidence type="ECO:0008006" key="4">
    <source>
        <dbReference type="Google" id="ProtNLM"/>
    </source>
</evidence>
<evidence type="ECO:0000256" key="1">
    <source>
        <dbReference type="SAM" id="MobiDB-lite"/>
    </source>
</evidence>
<proteinExistence type="predicted"/>